<dbReference type="AlphaFoldDB" id="B4S472"/>
<dbReference type="GO" id="GO:0016301">
    <property type="term" value="F:kinase activity"/>
    <property type="evidence" value="ECO:0007669"/>
    <property type="project" value="UniProtKB-KW"/>
</dbReference>
<evidence type="ECO:0000259" key="12">
    <source>
        <dbReference type="PROSITE" id="PS50146"/>
    </source>
</evidence>
<dbReference type="PANTHER" id="PTHR12358:SF106">
    <property type="entry name" value="LIPID KINASE YEGS"/>
    <property type="match status" value="1"/>
</dbReference>
<evidence type="ECO:0000256" key="7">
    <source>
        <dbReference type="ARBA" id="ARBA00022840"/>
    </source>
</evidence>
<evidence type="ECO:0000256" key="5">
    <source>
        <dbReference type="ARBA" id="ARBA00022741"/>
    </source>
</evidence>
<dbReference type="Pfam" id="PF00781">
    <property type="entry name" value="DAGK_cat"/>
    <property type="match status" value="1"/>
</dbReference>
<keyword evidence="2" id="KW-0444">Lipid biosynthesis</keyword>
<accession>B4S472</accession>
<keyword evidence="11" id="KW-1208">Phospholipid metabolism</keyword>
<keyword evidence="3" id="KW-0808">Transferase</keyword>
<name>B4S472_PROA2</name>
<dbReference type="InterPro" id="IPR050187">
    <property type="entry name" value="Lipid_Phosphate_FormReg"/>
</dbReference>
<evidence type="ECO:0000256" key="11">
    <source>
        <dbReference type="ARBA" id="ARBA00023264"/>
    </source>
</evidence>
<dbReference type="GO" id="GO:0008654">
    <property type="term" value="P:phospholipid biosynthetic process"/>
    <property type="evidence" value="ECO:0007669"/>
    <property type="project" value="UniProtKB-KW"/>
</dbReference>
<dbReference type="InterPro" id="IPR016064">
    <property type="entry name" value="NAD/diacylglycerol_kinase_sf"/>
</dbReference>
<keyword evidence="6 13" id="KW-0418">Kinase</keyword>
<evidence type="ECO:0000256" key="1">
    <source>
        <dbReference type="ARBA" id="ARBA00001946"/>
    </source>
</evidence>
<dbReference type="HOGENOM" id="CLU_045532_0_2_10"/>
<dbReference type="Gene3D" id="3.40.50.10330">
    <property type="entry name" value="Probable inorganic polyphosphate/atp-NAD kinase, domain 1"/>
    <property type="match status" value="1"/>
</dbReference>
<keyword evidence="14" id="KW-1185">Reference proteome</keyword>
<comment type="cofactor">
    <cofactor evidence="1">
        <name>Mg(2+)</name>
        <dbReference type="ChEBI" id="CHEBI:18420"/>
    </cofactor>
</comment>
<keyword evidence="5" id="KW-0547">Nucleotide-binding</keyword>
<dbReference type="GO" id="GO:0005886">
    <property type="term" value="C:plasma membrane"/>
    <property type="evidence" value="ECO:0007669"/>
    <property type="project" value="TreeGrafter"/>
</dbReference>
<keyword evidence="7" id="KW-0067">ATP-binding</keyword>
<gene>
    <name evidence="13" type="ordered locus">Paes_1852</name>
</gene>
<evidence type="ECO:0000256" key="3">
    <source>
        <dbReference type="ARBA" id="ARBA00022679"/>
    </source>
</evidence>
<dbReference type="eggNOG" id="COG1597">
    <property type="taxonomic scope" value="Bacteria"/>
</dbReference>
<evidence type="ECO:0000256" key="2">
    <source>
        <dbReference type="ARBA" id="ARBA00022516"/>
    </source>
</evidence>
<dbReference type="RefSeq" id="WP_012506397.1">
    <property type="nucleotide sequence ID" value="NC_011059.1"/>
</dbReference>
<proteinExistence type="predicted"/>
<dbReference type="InterPro" id="IPR001206">
    <property type="entry name" value="Diacylglycerol_kinase_cat_dom"/>
</dbReference>
<dbReference type="STRING" id="290512.Paes_1852"/>
<evidence type="ECO:0000256" key="8">
    <source>
        <dbReference type="ARBA" id="ARBA00022842"/>
    </source>
</evidence>
<dbReference type="SUPFAM" id="SSF111331">
    <property type="entry name" value="NAD kinase/diacylglycerol kinase-like"/>
    <property type="match status" value="1"/>
</dbReference>
<dbReference type="GO" id="GO:0046872">
    <property type="term" value="F:metal ion binding"/>
    <property type="evidence" value="ECO:0007669"/>
    <property type="project" value="UniProtKB-KW"/>
</dbReference>
<dbReference type="InterPro" id="IPR005218">
    <property type="entry name" value="Diacylglycerol/lipid_kinase"/>
</dbReference>
<protein>
    <submittedName>
        <fullName evidence="13">Diacylglycerol kinase catalytic region</fullName>
    </submittedName>
</protein>
<evidence type="ECO:0000256" key="9">
    <source>
        <dbReference type="ARBA" id="ARBA00023098"/>
    </source>
</evidence>
<keyword evidence="8" id="KW-0460">Magnesium</keyword>
<dbReference type="EMBL" id="CP001108">
    <property type="protein sequence ID" value="ACF46864.1"/>
    <property type="molecule type" value="Genomic_DNA"/>
</dbReference>
<evidence type="ECO:0000313" key="13">
    <source>
        <dbReference type="EMBL" id="ACF46864.1"/>
    </source>
</evidence>
<evidence type="ECO:0000313" key="14">
    <source>
        <dbReference type="Proteomes" id="UP000002725"/>
    </source>
</evidence>
<dbReference type="Proteomes" id="UP000002725">
    <property type="component" value="Chromosome"/>
</dbReference>
<sequence>MKYTFIVNPVAGSRRLFAPATDMLKTLCRTRSADIVETRHAGHAGELAEESLRNGDVVIACGGDGTAHEVANILAFSERIMGVFPAGSANDFVKSYEAPSPHSDPEAFFDAPSFQVDLGRVMASGGFDRLFLNSFGAGLTGRIARRVRQTRWLRGDVVYLYALLRELLGYTALKMHIKLITEGETLVLDEPVFAFSVGNGRVEGGRFHIAPDADITDGLLDVCILKSISRIRFLPYVFKYMSGSQVNDPRVVYKKVSAVELAFESTEVIHMDGEVFEDLSGTIRIDAAPRALNLLGYQGVR</sequence>
<reference evidence="13" key="1">
    <citation type="submission" date="2008-06" db="EMBL/GenBank/DDBJ databases">
        <title>Complete sequence of chromosome of Prosthecochloris aestuarii DSM 271.</title>
        <authorList>
            <consortium name="US DOE Joint Genome Institute"/>
            <person name="Lucas S."/>
            <person name="Copeland A."/>
            <person name="Lapidus A."/>
            <person name="Glavina del Rio T."/>
            <person name="Dalin E."/>
            <person name="Tice H."/>
            <person name="Bruce D."/>
            <person name="Goodwin L."/>
            <person name="Pitluck S."/>
            <person name="Schmutz J."/>
            <person name="Larimer F."/>
            <person name="Land M."/>
            <person name="Hauser L."/>
            <person name="Kyrpides N."/>
            <person name="Anderson I."/>
            <person name="Liu Z."/>
            <person name="Li T."/>
            <person name="Zhao F."/>
            <person name="Overmann J."/>
            <person name="Bryant D.A."/>
            <person name="Richardson P."/>
        </authorList>
    </citation>
    <scope>NUCLEOTIDE SEQUENCE [LARGE SCALE GENOMIC DNA]</scope>
    <source>
        <strain evidence="13">DSM 271</strain>
    </source>
</reference>
<keyword evidence="10" id="KW-0594">Phospholipid biosynthesis</keyword>
<keyword evidence="9" id="KW-0443">Lipid metabolism</keyword>
<dbReference type="InterPro" id="IPR017438">
    <property type="entry name" value="ATP-NAD_kinase_N"/>
</dbReference>
<dbReference type="KEGG" id="paa:Paes_1852"/>
<dbReference type="PANTHER" id="PTHR12358">
    <property type="entry name" value="SPHINGOSINE KINASE"/>
    <property type="match status" value="1"/>
</dbReference>
<evidence type="ECO:0000256" key="4">
    <source>
        <dbReference type="ARBA" id="ARBA00022723"/>
    </source>
</evidence>
<feature type="domain" description="DAGKc" evidence="12">
    <location>
        <begin position="1"/>
        <end position="124"/>
    </location>
</feature>
<dbReference type="Pfam" id="PF19279">
    <property type="entry name" value="YegS_C"/>
    <property type="match status" value="1"/>
</dbReference>
<dbReference type="NCBIfam" id="TIGR00147">
    <property type="entry name" value="YegS/Rv2252/BmrU family lipid kinase"/>
    <property type="match status" value="1"/>
</dbReference>
<dbReference type="PROSITE" id="PS50146">
    <property type="entry name" value="DAGK"/>
    <property type="match status" value="1"/>
</dbReference>
<dbReference type="Gene3D" id="2.60.200.40">
    <property type="match status" value="1"/>
</dbReference>
<evidence type="ECO:0000256" key="10">
    <source>
        <dbReference type="ARBA" id="ARBA00023209"/>
    </source>
</evidence>
<dbReference type="GO" id="GO:0005524">
    <property type="term" value="F:ATP binding"/>
    <property type="evidence" value="ECO:0007669"/>
    <property type="project" value="UniProtKB-KW"/>
</dbReference>
<evidence type="ECO:0000256" key="6">
    <source>
        <dbReference type="ARBA" id="ARBA00022777"/>
    </source>
</evidence>
<keyword evidence="4" id="KW-0479">Metal-binding</keyword>
<dbReference type="InterPro" id="IPR045540">
    <property type="entry name" value="YegS/DAGK_C"/>
</dbReference>
<organism evidence="13 14">
    <name type="scientific">Prosthecochloris aestuarii (strain DSM 271 / SK 413)</name>
    <dbReference type="NCBI Taxonomy" id="290512"/>
    <lineage>
        <taxon>Bacteria</taxon>
        <taxon>Pseudomonadati</taxon>
        <taxon>Chlorobiota</taxon>
        <taxon>Chlorobiia</taxon>
        <taxon>Chlorobiales</taxon>
        <taxon>Chlorobiaceae</taxon>
        <taxon>Prosthecochloris</taxon>
    </lineage>
</organism>